<feature type="compositionally biased region" description="Basic and acidic residues" evidence="1">
    <location>
        <begin position="396"/>
        <end position="410"/>
    </location>
</feature>
<dbReference type="AlphaFoldDB" id="A0A6A6R1Y2"/>
<evidence type="ECO:0000313" key="3">
    <source>
        <dbReference type="Proteomes" id="UP000799750"/>
    </source>
</evidence>
<feature type="compositionally biased region" description="Polar residues" evidence="1">
    <location>
        <begin position="385"/>
        <end position="395"/>
    </location>
</feature>
<keyword evidence="3" id="KW-1185">Reference proteome</keyword>
<organism evidence="2 3">
    <name type="scientific">Lophium mytilinum</name>
    <dbReference type="NCBI Taxonomy" id="390894"/>
    <lineage>
        <taxon>Eukaryota</taxon>
        <taxon>Fungi</taxon>
        <taxon>Dikarya</taxon>
        <taxon>Ascomycota</taxon>
        <taxon>Pezizomycotina</taxon>
        <taxon>Dothideomycetes</taxon>
        <taxon>Pleosporomycetidae</taxon>
        <taxon>Mytilinidiales</taxon>
        <taxon>Mytilinidiaceae</taxon>
        <taxon>Lophium</taxon>
    </lineage>
</organism>
<sequence length="551" mass="60497">MPIPHSSSKKMPSSAAVGGLYRASSPQKADQAREQLSLPNIPRPSKEAAAHIAKLERTQPSYALRNNIPKGNRYSSIDRSPQTHSDPQAHADPQAYSEDETSIVRRILAKASRLDRFSCAKPTEDSDGTDAPARPVKLPAEKNKSVHKKKIWRSGRTDIHDPHWETGAAVNEPVTSLSPSRKTVESRQGSQVDSVRARARPGLSITIPSGRFSPGPDDEISAAAPTHTLMERPDTPLSYLPTVQEELDSFSVPARVEEEQKDAFPVLKKALLMLHPNSAIYGSRGGVKKMKAKASKSHAPDRNTDATETRPSHRRGAIDCGRPQEQQQYIKEEHPDCSPDSALPQPSTHTPPRPTLPELSPKPAPIPEAWWTRFPPAAVPHPNALTASNPLSIHNTPDHNEEDSMREWRQRIHPPTDLSDVRPTHSTTHLTPAHHPTNEPSPISIRPALERGDEVSEADWHRHVSEPHDLANVSPALSATVLAEIPLPRSPLLGETVGEVDEDGKWARDLLRSLGIGGTVVLKKVKSNAALKRVRSNATLKRVGSKRMLSY</sequence>
<feature type="compositionally biased region" description="Basic and acidic residues" evidence="1">
    <location>
        <begin position="298"/>
        <end position="311"/>
    </location>
</feature>
<feature type="region of interest" description="Disordered" evidence="1">
    <location>
        <begin position="1"/>
        <end position="100"/>
    </location>
</feature>
<feature type="region of interest" description="Disordered" evidence="1">
    <location>
        <begin position="381"/>
        <end position="442"/>
    </location>
</feature>
<accession>A0A6A6R1Y2</accession>
<dbReference type="Proteomes" id="UP000799750">
    <property type="component" value="Unassembled WGS sequence"/>
</dbReference>
<dbReference type="EMBL" id="MU004186">
    <property type="protein sequence ID" value="KAF2497853.1"/>
    <property type="molecule type" value="Genomic_DNA"/>
</dbReference>
<feature type="compositionally biased region" description="Pro residues" evidence="1">
    <location>
        <begin position="349"/>
        <end position="364"/>
    </location>
</feature>
<feature type="region of interest" description="Disordered" evidence="1">
    <location>
        <begin position="119"/>
        <end position="149"/>
    </location>
</feature>
<evidence type="ECO:0000256" key="1">
    <source>
        <dbReference type="SAM" id="MobiDB-lite"/>
    </source>
</evidence>
<feature type="compositionally biased region" description="Basic and acidic residues" evidence="1">
    <location>
        <begin position="44"/>
        <end position="57"/>
    </location>
</feature>
<feature type="compositionally biased region" description="Polar residues" evidence="1">
    <location>
        <begin position="73"/>
        <end position="86"/>
    </location>
</feature>
<feature type="compositionally biased region" description="Polar residues" evidence="1">
    <location>
        <begin position="1"/>
        <end position="11"/>
    </location>
</feature>
<evidence type="ECO:0000313" key="2">
    <source>
        <dbReference type="EMBL" id="KAF2497853.1"/>
    </source>
</evidence>
<feature type="region of interest" description="Disordered" evidence="1">
    <location>
        <begin position="173"/>
        <end position="195"/>
    </location>
</feature>
<gene>
    <name evidence="2" type="ORF">BU16DRAFT_326990</name>
</gene>
<feature type="region of interest" description="Disordered" evidence="1">
    <location>
        <begin position="282"/>
        <end position="364"/>
    </location>
</feature>
<protein>
    <submittedName>
        <fullName evidence="2">Uncharacterized protein</fullName>
    </submittedName>
</protein>
<name>A0A6A6R1Y2_9PEZI</name>
<feature type="compositionally biased region" description="Basic residues" evidence="1">
    <location>
        <begin position="286"/>
        <end position="296"/>
    </location>
</feature>
<dbReference type="OrthoDB" id="10520868at2759"/>
<reference evidence="2" key="1">
    <citation type="journal article" date="2020" name="Stud. Mycol.">
        <title>101 Dothideomycetes genomes: a test case for predicting lifestyles and emergence of pathogens.</title>
        <authorList>
            <person name="Haridas S."/>
            <person name="Albert R."/>
            <person name="Binder M."/>
            <person name="Bloem J."/>
            <person name="Labutti K."/>
            <person name="Salamov A."/>
            <person name="Andreopoulos B."/>
            <person name="Baker S."/>
            <person name="Barry K."/>
            <person name="Bills G."/>
            <person name="Bluhm B."/>
            <person name="Cannon C."/>
            <person name="Castanera R."/>
            <person name="Culley D."/>
            <person name="Daum C."/>
            <person name="Ezra D."/>
            <person name="Gonzalez J."/>
            <person name="Henrissat B."/>
            <person name="Kuo A."/>
            <person name="Liang C."/>
            <person name="Lipzen A."/>
            <person name="Lutzoni F."/>
            <person name="Magnuson J."/>
            <person name="Mondo S."/>
            <person name="Nolan M."/>
            <person name="Ohm R."/>
            <person name="Pangilinan J."/>
            <person name="Park H.-J."/>
            <person name="Ramirez L."/>
            <person name="Alfaro M."/>
            <person name="Sun H."/>
            <person name="Tritt A."/>
            <person name="Yoshinaga Y."/>
            <person name="Zwiers L.-H."/>
            <person name="Turgeon B."/>
            <person name="Goodwin S."/>
            <person name="Spatafora J."/>
            <person name="Crous P."/>
            <person name="Grigoriev I."/>
        </authorList>
    </citation>
    <scope>NUCLEOTIDE SEQUENCE</scope>
    <source>
        <strain evidence="2">CBS 269.34</strain>
    </source>
</reference>
<feature type="compositionally biased region" description="Polar residues" evidence="1">
    <location>
        <begin position="173"/>
        <end position="193"/>
    </location>
</feature>
<proteinExistence type="predicted"/>